<feature type="region of interest" description="Disordered" evidence="6">
    <location>
        <begin position="190"/>
        <end position="225"/>
    </location>
</feature>
<dbReference type="GO" id="GO:0043565">
    <property type="term" value="F:sequence-specific DNA binding"/>
    <property type="evidence" value="ECO:0007669"/>
    <property type="project" value="InterPro"/>
</dbReference>
<dbReference type="PROSITE" id="PS50811">
    <property type="entry name" value="WRKY"/>
    <property type="match status" value="1"/>
</dbReference>
<dbReference type="FunFam" id="2.20.25.80:FF:000003">
    <property type="entry name" value="WRKY transcription factor 57"/>
    <property type="match status" value="1"/>
</dbReference>
<evidence type="ECO:0000313" key="8">
    <source>
        <dbReference type="EMBL" id="KAG2598662.1"/>
    </source>
</evidence>
<gene>
    <name evidence="8" type="ORF">PVAP13_5KG402900</name>
</gene>
<evidence type="ECO:0000256" key="4">
    <source>
        <dbReference type="ARBA" id="ARBA00023163"/>
    </source>
</evidence>
<dbReference type="PANTHER" id="PTHR31221:SF335">
    <property type="entry name" value="OS01G0584900 PROTEIN"/>
    <property type="match status" value="1"/>
</dbReference>
<feature type="compositionally biased region" description="Polar residues" evidence="6">
    <location>
        <begin position="84"/>
        <end position="95"/>
    </location>
</feature>
<evidence type="ECO:0000259" key="7">
    <source>
        <dbReference type="PROSITE" id="PS50811"/>
    </source>
</evidence>
<evidence type="ECO:0000256" key="3">
    <source>
        <dbReference type="ARBA" id="ARBA00023125"/>
    </source>
</evidence>
<accession>A0A8T0SGZ6</accession>
<dbReference type="AlphaFoldDB" id="A0A8T0SGZ6"/>
<dbReference type="PANTHER" id="PTHR31221">
    <property type="entry name" value="WRKY TRANSCRIPTION FACTOR PROTEIN 1-RELATED"/>
    <property type="match status" value="1"/>
</dbReference>
<sequence length="225" mass="24477">MSSFESLLEHWIGGGEFVVDDDTEAEAAAAAWSFLSFDIGAGYHPPEPAEEQPAPPLVDALQAETDHCASGTAGGSSDGEPGGKQSQTEASSLALSSEGHGGNGVVVPAVEENKDDGEKTRKKKIAFRTRSEVDVLDDGYRWHKYGKKMVKNSPNPRNYYRCSRKGCQVKKLVERARDDERFVITTYDGVHNHSAAPPLPHAPRGYRRLLDPPPPPAAQQGHRVF</sequence>
<dbReference type="InterPro" id="IPR036576">
    <property type="entry name" value="WRKY_dom_sf"/>
</dbReference>
<dbReference type="OrthoDB" id="695161at2759"/>
<evidence type="ECO:0000256" key="5">
    <source>
        <dbReference type="ARBA" id="ARBA00023242"/>
    </source>
</evidence>
<feature type="domain" description="WRKY" evidence="7">
    <location>
        <begin position="131"/>
        <end position="196"/>
    </location>
</feature>
<evidence type="ECO:0000256" key="2">
    <source>
        <dbReference type="ARBA" id="ARBA00023015"/>
    </source>
</evidence>
<dbReference type="Proteomes" id="UP000823388">
    <property type="component" value="Chromosome 5K"/>
</dbReference>
<dbReference type="InterPro" id="IPR003657">
    <property type="entry name" value="WRKY_dom"/>
</dbReference>
<keyword evidence="9" id="KW-1185">Reference proteome</keyword>
<feature type="compositionally biased region" description="Gly residues" evidence="6">
    <location>
        <begin position="72"/>
        <end position="82"/>
    </location>
</feature>
<comment type="caution">
    <text evidence="8">The sequence shown here is derived from an EMBL/GenBank/DDBJ whole genome shotgun (WGS) entry which is preliminary data.</text>
</comment>
<keyword evidence="3" id="KW-0238">DNA-binding</keyword>
<dbReference type="SMART" id="SM00774">
    <property type="entry name" value="WRKY"/>
    <property type="match status" value="1"/>
</dbReference>
<protein>
    <recommendedName>
        <fullName evidence="7">WRKY domain-containing protein</fullName>
    </recommendedName>
</protein>
<dbReference type="Pfam" id="PF03106">
    <property type="entry name" value="WRKY"/>
    <property type="match status" value="1"/>
</dbReference>
<dbReference type="InterPro" id="IPR044810">
    <property type="entry name" value="WRKY_plant"/>
</dbReference>
<comment type="subcellular location">
    <subcellularLocation>
        <location evidence="1">Nucleus</location>
    </subcellularLocation>
</comment>
<keyword evidence="5" id="KW-0539">Nucleus</keyword>
<evidence type="ECO:0000313" key="9">
    <source>
        <dbReference type="Proteomes" id="UP000823388"/>
    </source>
</evidence>
<organism evidence="8 9">
    <name type="scientific">Panicum virgatum</name>
    <name type="common">Blackwell switchgrass</name>
    <dbReference type="NCBI Taxonomy" id="38727"/>
    <lineage>
        <taxon>Eukaryota</taxon>
        <taxon>Viridiplantae</taxon>
        <taxon>Streptophyta</taxon>
        <taxon>Embryophyta</taxon>
        <taxon>Tracheophyta</taxon>
        <taxon>Spermatophyta</taxon>
        <taxon>Magnoliopsida</taxon>
        <taxon>Liliopsida</taxon>
        <taxon>Poales</taxon>
        <taxon>Poaceae</taxon>
        <taxon>PACMAD clade</taxon>
        <taxon>Panicoideae</taxon>
        <taxon>Panicodae</taxon>
        <taxon>Paniceae</taxon>
        <taxon>Panicinae</taxon>
        <taxon>Panicum</taxon>
        <taxon>Panicum sect. Hiantes</taxon>
    </lineage>
</organism>
<evidence type="ECO:0000256" key="1">
    <source>
        <dbReference type="ARBA" id="ARBA00004123"/>
    </source>
</evidence>
<reference evidence="8" key="1">
    <citation type="submission" date="2020-05" db="EMBL/GenBank/DDBJ databases">
        <title>WGS assembly of Panicum virgatum.</title>
        <authorList>
            <person name="Lovell J.T."/>
            <person name="Jenkins J."/>
            <person name="Shu S."/>
            <person name="Juenger T.E."/>
            <person name="Schmutz J."/>
        </authorList>
    </citation>
    <scope>NUCLEOTIDE SEQUENCE</scope>
    <source>
        <strain evidence="8">AP13</strain>
    </source>
</reference>
<dbReference type="EMBL" id="CM029045">
    <property type="protein sequence ID" value="KAG2598662.1"/>
    <property type="molecule type" value="Genomic_DNA"/>
</dbReference>
<dbReference type="GO" id="GO:0005634">
    <property type="term" value="C:nucleus"/>
    <property type="evidence" value="ECO:0007669"/>
    <property type="project" value="UniProtKB-SubCell"/>
</dbReference>
<keyword evidence="2" id="KW-0805">Transcription regulation</keyword>
<feature type="region of interest" description="Disordered" evidence="6">
    <location>
        <begin position="41"/>
        <end position="123"/>
    </location>
</feature>
<dbReference type="SUPFAM" id="SSF118290">
    <property type="entry name" value="WRKY DNA-binding domain"/>
    <property type="match status" value="1"/>
</dbReference>
<dbReference type="Gene3D" id="2.20.25.80">
    <property type="entry name" value="WRKY domain"/>
    <property type="match status" value="1"/>
</dbReference>
<evidence type="ECO:0000256" key="6">
    <source>
        <dbReference type="SAM" id="MobiDB-lite"/>
    </source>
</evidence>
<dbReference type="GO" id="GO:0003700">
    <property type="term" value="F:DNA-binding transcription factor activity"/>
    <property type="evidence" value="ECO:0007669"/>
    <property type="project" value="InterPro"/>
</dbReference>
<proteinExistence type="predicted"/>
<keyword evidence="4" id="KW-0804">Transcription</keyword>
<name>A0A8T0SGZ6_PANVG</name>